<keyword evidence="1" id="KW-0479">Metal-binding</keyword>
<sequence length="364" mass="41300">MMQTFSFVGEGLHNPKLQSFAQGLREEMEAHDYQWDGEASPDVQLVFNFVNPDSPRHFRRSGKGTFVVTVMESPQPKTQHLLHTAYPVLIRSLGNLLIHLDTSDDRLQAHFITLEQGCYPIRESFGDPDYFRNIFQRLQPLATSQLVIDNTFYPDLPESLWEGDEVTRHIHQAGKKLDEWNLLPTPFPIEEVLPAKAYRHIQRLYGIGGLSYGNLSARREGNQFWMSARGVNKGNLHEIGRDILLIKGFDEDQPAMEVSVPPKIEPKRASVDAIEHWMIYSEHPEVGAIIHIHAWMEGIPSTEINYPCGTVQLAEAVADQIRKAEDPAKAVVGLKNHGLTVTGRDLDDIFQRIEGRILPQVPME</sequence>
<dbReference type="InterPro" id="IPR001303">
    <property type="entry name" value="Aldolase_II/adducin_N"/>
</dbReference>
<dbReference type="InterPro" id="IPR036409">
    <property type="entry name" value="Aldolase_II/adducin_N_sf"/>
</dbReference>
<dbReference type="STRING" id="1236220.SAMN04488112_11243"/>
<dbReference type="GO" id="GO:0005829">
    <property type="term" value="C:cytosol"/>
    <property type="evidence" value="ECO:0007669"/>
    <property type="project" value="TreeGrafter"/>
</dbReference>
<gene>
    <name evidence="4" type="ORF">SAMN04488112_11243</name>
</gene>
<dbReference type="SMART" id="SM01007">
    <property type="entry name" value="Aldolase_II"/>
    <property type="match status" value="1"/>
</dbReference>
<dbReference type="InterPro" id="IPR050197">
    <property type="entry name" value="Aldolase_class_II_sugar_metab"/>
</dbReference>
<name>A0A1G6N927_9BACL</name>
<dbReference type="PANTHER" id="PTHR22789">
    <property type="entry name" value="FUCULOSE PHOSPHATE ALDOLASE"/>
    <property type="match status" value="1"/>
</dbReference>
<dbReference type="SUPFAM" id="SSF53639">
    <property type="entry name" value="AraD/HMP-PK domain-like"/>
    <property type="match status" value="1"/>
</dbReference>
<dbReference type="Pfam" id="PF00596">
    <property type="entry name" value="Aldolase_II"/>
    <property type="match status" value="2"/>
</dbReference>
<dbReference type="GO" id="GO:0046872">
    <property type="term" value="F:metal ion binding"/>
    <property type="evidence" value="ECO:0007669"/>
    <property type="project" value="UniProtKB-KW"/>
</dbReference>
<dbReference type="AlphaFoldDB" id="A0A1G6N927"/>
<feature type="domain" description="Class II aldolase/adducin N-terminal" evidence="3">
    <location>
        <begin position="195"/>
        <end position="361"/>
    </location>
</feature>
<organism evidence="4 5">
    <name type="scientific">Melghirimyces thermohalophilus</name>
    <dbReference type="NCBI Taxonomy" id="1236220"/>
    <lineage>
        <taxon>Bacteria</taxon>
        <taxon>Bacillati</taxon>
        <taxon>Bacillota</taxon>
        <taxon>Bacilli</taxon>
        <taxon>Bacillales</taxon>
        <taxon>Thermoactinomycetaceae</taxon>
        <taxon>Melghirimyces</taxon>
    </lineage>
</organism>
<dbReference type="EMBL" id="FMZA01000012">
    <property type="protein sequence ID" value="SDC63924.1"/>
    <property type="molecule type" value="Genomic_DNA"/>
</dbReference>
<reference evidence="4 5" key="1">
    <citation type="submission" date="2016-10" db="EMBL/GenBank/DDBJ databases">
        <authorList>
            <person name="de Groot N.N."/>
        </authorList>
    </citation>
    <scope>NUCLEOTIDE SEQUENCE [LARGE SCALE GENOMIC DNA]</scope>
    <source>
        <strain evidence="4 5">DSM 45514</strain>
    </source>
</reference>
<evidence type="ECO:0000259" key="3">
    <source>
        <dbReference type="SMART" id="SM01007"/>
    </source>
</evidence>
<dbReference type="GO" id="GO:0019323">
    <property type="term" value="P:pentose catabolic process"/>
    <property type="evidence" value="ECO:0007669"/>
    <property type="project" value="TreeGrafter"/>
</dbReference>
<dbReference type="Gene3D" id="3.40.225.10">
    <property type="entry name" value="Class II aldolase/adducin N-terminal domain"/>
    <property type="match status" value="1"/>
</dbReference>
<dbReference type="GO" id="GO:0016832">
    <property type="term" value="F:aldehyde-lyase activity"/>
    <property type="evidence" value="ECO:0007669"/>
    <property type="project" value="TreeGrafter"/>
</dbReference>
<evidence type="ECO:0000256" key="1">
    <source>
        <dbReference type="ARBA" id="ARBA00022723"/>
    </source>
</evidence>
<dbReference type="Proteomes" id="UP000199387">
    <property type="component" value="Unassembled WGS sequence"/>
</dbReference>
<keyword evidence="5" id="KW-1185">Reference proteome</keyword>
<proteinExistence type="predicted"/>
<evidence type="ECO:0000256" key="2">
    <source>
        <dbReference type="ARBA" id="ARBA00023239"/>
    </source>
</evidence>
<protein>
    <submittedName>
        <fullName evidence="4">Ribulose-5-phosphate 4-epimerase/Fuculose-1-phosphate aldolase</fullName>
    </submittedName>
</protein>
<keyword evidence="2" id="KW-0456">Lyase</keyword>
<evidence type="ECO:0000313" key="4">
    <source>
        <dbReference type="EMBL" id="SDC63924.1"/>
    </source>
</evidence>
<dbReference type="PANTHER" id="PTHR22789:SF0">
    <property type="entry name" value="3-OXO-TETRONATE 4-PHOSPHATE DECARBOXYLASE-RELATED"/>
    <property type="match status" value="1"/>
</dbReference>
<accession>A0A1G6N927</accession>
<evidence type="ECO:0000313" key="5">
    <source>
        <dbReference type="Proteomes" id="UP000199387"/>
    </source>
</evidence>